<keyword evidence="3" id="KW-0472">Membrane</keyword>
<feature type="transmembrane region" description="Helical" evidence="3">
    <location>
        <begin position="676"/>
        <end position="700"/>
    </location>
</feature>
<feature type="transmembrane region" description="Helical" evidence="3">
    <location>
        <begin position="574"/>
        <end position="601"/>
    </location>
</feature>
<dbReference type="EMBL" id="CP012528">
    <property type="protein sequence ID" value="ALC49530.1"/>
    <property type="molecule type" value="Genomic_DNA"/>
</dbReference>
<name>A0A0M4EZE2_DROBS</name>
<feature type="transmembrane region" description="Helical" evidence="3">
    <location>
        <begin position="326"/>
        <end position="348"/>
    </location>
</feature>
<dbReference type="SUPFAM" id="SSF103473">
    <property type="entry name" value="MFS general substrate transporter"/>
    <property type="match status" value="1"/>
</dbReference>
<dbReference type="OrthoDB" id="10010517at2759"/>
<keyword evidence="3" id="KW-1133">Transmembrane helix</keyword>
<evidence type="ECO:0000256" key="1">
    <source>
        <dbReference type="ARBA" id="ARBA00009172"/>
    </source>
</evidence>
<feature type="region of interest" description="Disordered" evidence="2">
    <location>
        <begin position="91"/>
        <end position="141"/>
    </location>
</feature>
<feature type="transmembrane region" description="Helical" evidence="3">
    <location>
        <begin position="546"/>
        <end position="562"/>
    </location>
</feature>
<keyword evidence="3" id="KW-0812">Transmembrane</keyword>
<keyword evidence="5" id="KW-1185">Reference proteome</keyword>
<protein>
    <submittedName>
        <fullName evidence="4">CG3078</fullName>
    </submittedName>
</protein>
<sequence length="738" mass="82380">MGSLPNLHELEEVERRREKRREYALLLEERARDTSRERERLSLFAQQRKQSYNNAQAIAGLGVGGLGVNVGGGSLSSTVTNAVNILDHDQAAATSSTRARHQQHQQQQQQQQQQHGHLHQHSHIQRGSLPSRNRVNRPRARSSTITHYLWDDGLMEHMGNYTPSPVSTRSYRINPVSSVQVQAALSNSRRRDSINSSIGANSVNRLITLNRTCHNRVPGHIRRLVSHRFTCMCIAHSLMCAVLLPIMALQGSSSVWHHREQWLHIGPNIGSLLLSVLFLVSAATSIPSLRLIHRYGYTPLLTANYLCLFLFVLSHLYTSIYTLLPAYMLLGLTLSGATNCKAALLVYYGARLSCMQSECTALGSAASSVPLEALEEHKMFCDRDQKVRRLARWYRASQDVGIIMGAIFASLLLACNENDWNCITYYLPYFPVHPNASSRMIPAEDYYNRNDRKMRICGAAMCPFRLPQLNEPHHFQERDDTFYDLNLGAGTFFKEFIAAGSQSAGHLLLWFDVMLALISLSLSLISGRTSLATGVRLERIIQDISNTRKLFFAGPLAFYIGAEQGFMSADFMRAFISCSIGINLISGSLIGMGAMQLVVSCTLSMLLRHTKRIVVILAAFFFQSCLLLALSTWKPAKDDSALFFVIAASWGACNGMWETLLLSLVTQNHAQHENALSITASLQTLRFVGLGLSFMAHGFICEKVKIIALMVLLIVCVLPYAILEVRLDAQRKATLHSL</sequence>
<evidence type="ECO:0000256" key="3">
    <source>
        <dbReference type="SAM" id="Phobius"/>
    </source>
</evidence>
<dbReference type="GO" id="GO:0015459">
    <property type="term" value="F:potassium channel regulator activity"/>
    <property type="evidence" value="ECO:0007669"/>
    <property type="project" value="TreeGrafter"/>
</dbReference>
<feature type="transmembrane region" description="Helical" evidence="3">
    <location>
        <begin position="393"/>
        <end position="414"/>
    </location>
</feature>
<feature type="transmembrane region" description="Helical" evidence="3">
    <location>
        <begin position="229"/>
        <end position="249"/>
    </location>
</feature>
<dbReference type="InterPro" id="IPR036259">
    <property type="entry name" value="MFS_trans_sf"/>
</dbReference>
<feature type="compositionally biased region" description="Low complexity" evidence="2">
    <location>
        <begin position="104"/>
        <end position="115"/>
    </location>
</feature>
<feature type="transmembrane region" description="Helical" evidence="3">
    <location>
        <begin position="301"/>
        <end position="320"/>
    </location>
</feature>
<feature type="transmembrane region" description="Helical" evidence="3">
    <location>
        <begin position="706"/>
        <end position="723"/>
    </location>
</feature>
<dbReference type="OMA" id="AHGFLCE"/>
<dbReference type="GO" id="GO:0055120">
    <property type="term" value="C:striated muscle dense body"/>
    <property type="evidence" value="ECO:0007669"/>
    <property type="project" value="TreeGrafter"/>
</dbReference>
<gene>
    <name evidence="4" type="ORF">Dbus_chrXg1386</name>
</gene>
<dbReference type="PANTHER" id="PTHR19444:SF11">
    <property type="entry name" value="UNC93-LIKE PROTEIN"/>
    <property type="match status" value="1"/>
</dbReference>
<dbReference type="AlphaFoldDB" id="A0A0M4EZE2"/>
<accession>A0A0M4EZE2</accession>
<evidence type="ECO:0000256" key="2">
    <source>
        <dbReference type="SAM" id="MobiDB-lite"/>
    </source>
</evidence>
<evidence type="ECO:0000313" key="4">
    <source>
        <dbReference type="EMBL" id="ALC49530.1"/>
    </source>
</evidence>
<feature type="transmembrane region" description="Helical" evidence="3">
    <location>
        <begin position="507"/>
        <end position="525"/>
    </location>
</feature>
<dbReference type="Proteomes" id="UP000494163">
    <property type="component" value="Chromosome X"/>
</dbReference>
<dbReference type="GO" id="GO:0005886">
    <property type="term" value="C:plasma membrane"/>
    <property type="evidence" value="ECO:0007669"/>
    <property type="project" value="TreeGrafter"/>
</dbReference>
<dbReference type="GO" id="GO:0006937">
    <property type="term" value="P:regulation of muscle contraction"/>
    <property type="evidence" value="ECO:0007669"/>
    <property type="project" value="TreeGrafter"/>
</dbReference>
<feature type="transmembrane region" description="Helical" evidence="3">
    <location>
        <begin position="642"/>
        <end position="664"/>
    </location>
</feature>
<dbReference type="PANTHER" id="PTHR19444">
    <property type="entry name" value="UNC-93 RELATED"/>
    <property type="match status" value="1"/>
</dbReference>
<comment type="similarity">
    <text evidence="1">Belongs to the unc-93 family.</text>
</comment>
<feature type="transmembrane region" description="Helical" evidence="3">
    <location>
        <begin position="613"/>
        <end position="630"/>
    </location>
</feature>
<proteinExistence type="inferred from homology"/>
<dbReference type="InterPro" id="IPR051951">
    <property type="entry name" value="UNC-93_regulatory"/>
</dbReference>
<dbReference type="STRING" id="30019.A0A0M4EZE2"/>
<dbReference type="GO" id="GO:0043266">
    <property type="term" value="P:regulation of potassium ion transport"/>
    <property type="evidence" value="ECO:0007669"/>
    <property type="project" value="TreeGrafter"/>
</dbReference>
<organism evidence="4 5">
    <name type="scientific">Drosophila busckii</name>
    <name type="common">Fruit fly</name>
    <dbReference type="NCBI Taxonomy" id="30019"/>
    <lineage>
        <taxon>Eukaryota</taxon>
        <taxon>Metazoa</taxon>
        <taxon>Ecdysozoa</taxon>
        <taxon>Arthropoda</taxon>
        <taxon>Hexapoda</taxon>
        <taxon>Insecta</taxon>
        <taxon>Pterygota</taxon>
        <taxon>Neoptera</taxon>
        <taxon>Endopterygota</taxon>
        <taxon>Diptera</taxon>
        <taxon>Brachycera</taxon>
        <taxon>Muscomorpha</taxon>
        <taxon>Ephydroidea</taxon>
        <taxon>Drosophilidae</taxon>
        <taxon>Drosophila</taxon>
    </lineage>
</organism>
<evidence type="ECO:0000313" key="5">
    <source>
        <dbReference type="Proteomes" id="UP000494163"/>
    </source>
</evidence>
<feature type="transmembrane region" description="Helical" evidence="3">
    <location>
        <begin position="269"/>
        <end position="289"/>
    </location>
</feature>
<reference evidence="4 5" key="1">
    <citation type="submission" date="2015-08" db="EMBL/GenBank/DDBJ databases">
        <title>Ancestral chromatin configuration constrains chromatin evolution on differentiating sex chromosomes in Drosophila.</title>
        <authorList>
            <person name="Zhou Q."/>
            <person name="Bachtrog D."/>
        </authorList>
    </citation>
    <scope>NUCLEOTIDE SEQUENCE [LARGE SCALE GENOMIC DNA]</scope>
    <source>
        <tissue evidence="4">Whole larvae</tissue>
    </source>
</reference>